<evidence type="ECO:0000313" key="7">
    <source>
        <dbReference type="Proteomes" id="UP000051061"/>
    </source>
</evidence>
<organism evidence="6 7">
    <name type="scientific">Alkalicoccobacillus plakortidis</name>
    <dbReference type="NCBI Taxonomy" id="444060"/>
    <lineage>
        <taxon>Bacteria</taxon>
        <taxon>Bacillati</taxon>
        <taxon>Bacillota</taxon>
        <taxon>Bacilli</taxon>
        <taxon>Bacillales</taxon>
        <taxon>Bacillaceae</taxon>
        <taxon>Alkalicoccobacillus</taxon>
    </lineage>
</organism>
<dbReference type="InterPro" id="IPR006479">
    <property type="entry name" value="Holin"/>
</dbReference>
<comment type="caution">
    <text evidence="6">The sequence shown here is derived from an EMBL/GenBank/DDBJ whole genome shotgun (WGS) entry which is preliminary data.</text>
</comment>
<dbReference type="EMBL" id="LJJD01000016">
    <property type="protein sequence ID" value="KQL57248.1"/>
    <property type="molecule type" value="Genomic_DNA"/>
</dbReference>
<keyword evidence="3 5" id="KW-1133">Transmembrane helix</keyword>
<evidence type="ECO:0000313" key="6">
    <source>
        <dbReference type="EMBL" id="KQL57248.1"/>
    </source>
</evidence>
<evidence type="ECO:0000256" key="1">
    <source>
        <dbReference type="ARBA" id="ARBA00004370"/>
    </source>
</evidence>
<evidence type="ECO:0000256" key="2">
    <source>
        <dbReference type="ARBA" id="ARBA00022692"/>
    </source>
</evidence>
<dbReference type="Proteomes" id="UP000051061">
    <property type="component" value="Unassembled WGS sequence"/>
</dbReference>
<comment type="subcellular location">
    <subcellularLocation>
        <location evidence="1">Membrane</location>
    </subcellularLocation>
</comment>
<gene>
    <name evidence="6" type="ORF">AN965_09880</name>
</gene>
<name>A0A9D5DNA7_9BACI</name>
<protein>
    <submittedName>
        <fullName evidence="6">Holin</fullName>
    </submittedName>
</protein>
<dbReference type="NCBIfam" id="TIGR01592">
    <property type="entry name" value="holin_SPP1"/>
    <property type="match status" value="1"/>
</dbReference>
<dbReference type="GO" id="GO:0016020">
    <property type="term" value="C:membrane"/>
    <property type="evidence" value="ECO:0007669"/>
    <property type="project" value="UniProtKB-SubCell"/>
</dbReference>
<evidence type="ECO:0000256" key="3">
    <source>
        <dbReference type="ARBA" id="ARBA00022989"/>
    </source>
</evidence>
<reference evidence="6 7" key="1">
    <citation type="submission" date="2015-09" db="EMBL/GenBank/DDBJ databases">
        <title>Genome sequencing project for genomic taxonomy and phylogenomics of Bacillus-like bacteria.</title>
        <authorList>
            <person name="Liu B."/>
            <person name="Wang J."/>
            <person name="Zhu Y."/>
            <person name="Liu G."/>
            <person name="Chen Q."/>
            <person name="Chen Z."/>
            <person name="Lan J."/>
            <person name="Che J."/>
            <person name="Ge C."/>
            <person name="Shi H."/>
            <person name="Pan Z."/>
            <person name="Liu X."/>
        </authorList>
    </citation>
    <scope>NUCLEOTIDE SEQUENCE [LARGE SCALE GENOMIC DNA]</scope>
    <source>
        <strain evidence="6 7">DSM 19153</strain>
    </source>
</reference>
<dbReference type="Pfam" id="PF04688">
    <property type="entry name" value="Holin_SPP1"/>
    <property type="match status" value="1"/>
</dbReference>
<evidence type="ECO:0000256" key="4">
    <source>
        <dbReference type="ARBA" id="ARBA00023136"/>
    </source>
</evidence>
<keyword evidence="4 5" id="KW-0472">Membrane</keyword>
<dbReference type="AlphaFoldDB" id="A0A9D5DNA7"/>
<keyword evidence="7" id="KW-1185">Reference proteome</keyword>
<proteinExistence type="predicted"/>
<keyword evidence="2 5" id="KW-0812">Transmembrane</keyword>
<feature type="transmembrane region" description="Helical" evidence="5">
    <location>
        <begin position="40"/>
        <end position="58"/>
    </location>
</feature>
<evidence type="ECO:0000256" key="5">
    <source>
        <dbReference type="SAM" id="Phobius"/>
    </source>
</evidence>
<sequence length="80" mass="8963">MDKGTKVRTTVLFLALINQFLVSAGLNPVPGSEELWGEMIAWGITAAVAVWTWFRNNYVTWRGKRQKQELVKAGLAKGDK</sequence>
<accession>A0A9D5DNA7</accession>